<accession>A0A9P7BZV7</accession>
<dbReference type="EMBL" id="JAANIU010014998">
    <property type="protein sequence ID" value="KAG1529484.1"/>
    <property type="molecule type" value="Genomic_DNA"/>
</dbReference>
<organism evidence="2 3">
    <name type="scientific">Rhizopus delemar</name>
    <dbReference type="NCBI Taxonomy" id="936053"/>
    <lineage>
        <taxon>Eukaryota</taxon>
        <taxon>Fungi</taxon>
        <taxon>Fungi incertae sedis</taxon>
        <taxon>Mucoromycota</taxon>
        <taxon>Mucoromycotina</taxon>
        <taxon>Mucoromycetes</taxon>
        <taxon>Mucorales</taxon>
        <taxon>Mucorineae</taxon>
        <taxon>Rhizopodaceae</taxon>
        <taxon>Rhizopus</taxon>
    </lineage>
</organism>
<protein>
    <submittedName>
        <fullName evidence="2">Uncharacterized protein</fullName>
    </submittedName>
</protein>
<proteinExistence type="predicted"/>
<dbReference type="Proteomes" id="UP000740926">
    <property type="component" value="Unassembled WGS sequence"/>
</dbReference>
<name>A0A9P7BZV7_9FUNG</name>
<gene>
    <name evidence="2" type="ORF">G6F50_017966</name>
</gene>
<evidence type="ECO:0000313" key="3">
    <source>
        <dbReference type="Proteomes" id="UP000740926"/>
    </source>
</evidence>
<keyword evidence="3" id="KW-1185">Reference proteome</keyword>
<comment type="caution">
    <text evidence="2">The sequence shown here is derived from an EMBL/GenBank/DDBJ whole genome shotgun (WGS) entry which is preliminary data.</text>
</comment>
<reference evidence="2 3" key="1">
    <citation type="journal article" date="2020" name="Microb. Genom.">
        <title>Genetic diversity of clinical and environmental Mucorales isolates obtained from an investigation of mucormycosis cases among solid organ transplant recipients.</title>
        <authorList>
            <person name="Nguyen M.H."/>
            <person name="Kaul D."/>
            <person name="Muto C."/>
            <person name="Cheng S.J."/>
            <person name="Richter R.A."/>
            <person name="Bruno V.M."/>
            <person name="Liu G."/>
            <person name="Beyhan S."/>
            <person name="Sundermann A.J."/>
            <person name="Mounaud S."/>
            <person name="Pasculle A.W."/>
            <person name="Nierman W.C."/>
            <person name="Driscoll E."/>
            <person name="Cumbie R."/>
            <person name="Clancy C.J."/>
            <person name="Dupont C.L."/>
        </authorList>
    </citation>
    <scope>NUCLEOTIDE SEQUENCE [LARGE SCALE GENOMIC DNA]</scope>
    <source>
        <strain evidence="2 3">GL24</strain>
    </source>
</reference>
<dbReference type="AlphaFoldDB" id="A0A9P7BZV7"/>
<dbReference type="AntiFam" id="ANF00136">
    <property type="entry name" value="Shadow ORF (opposite garK)"/>
</dbReference>
<evidence type="ECO:0000256" key="1">
    <source>
        <dbReference type="SAM" id="MobiDB-lite"/>
    </source>
</evidence>
<sequence length="109" mass="10935">MPAPASLVAETPSPRMMRVAPALMAASISSPTPWLLARIGSRLDGAISSRPAAAAISMTAVPSSSNPQTASTLWPSASLTVSCRSWPPVAASTASTVPSPPSAIGTHTV</sequence>
<evidence type="ECO:0000313" key="2">
    <source>
        <dbReference type="EMBL" id="KAG1529484.1"/>
    </source>
</evidence>
<feature type="region of interest" description="Disordered" evidence="1">
    <location>
        <begin position="90"/>
        <end position="109"/>
    </location>
</feature>